<keyword evidence="10" id="KW-1133">Transmembrane helix</keyword>
<feature type="transmembrane region" description="Helical" evidence="10">
    <location>
        <begin position="163"/>
        <end position="184"/>
    </location>
</feature>
<evidence type="ECO:0000259" key="11">
    <source>
        <dbReference type="PROSITE" id="PS50109"/>
    </source>
</evidence>
<feature type="transmembrane region" description="Helical" evidence="10">
    <location>
        <begin position="12"/>
        <end position="35"/>
    </location>
</feature>
<dbReference type="InterPro" id="IPR003660">
    <property type="entry name" value="HAMP_dom"/>
</dbReference>
<comment type="catalytic activity">
    <reaction evidence="1">
        <text>ATP + protein L-histidine = ADP + protein N-phospho-L-histidine.</text>
        <dbReference type="EC" id="2.7.13.3"/>
    </reaction>
</comment>
<keyword evidence="10" id="KW-0812">Transmembrane</keyword>
<dbReference type="RefSeq" id="WP_377244476.1">
    <property type="nucleotide sequence ID" value="NZ_JBHLXP010000003.1"/>
</dbReference>
<dbReference type="Pfam" id="PF00672">
    <property type="entry name" value="HAMP"/>
    <property type="match status" value="1"/>
</dbReference>
<dbReference type="PROSITE" id="PS50885">
    <property type="entry name" value="HAMP"/>
    <property type="match status" value="1"/>
</dbReference>
<dbReference type="InterPro" id="IPR036097">
    <property type="entry name" value="HisK_dim/P_sf"/>
</dbReference>
<keyword evidence="9 13" id="KW-0067">ATP-binding</keyword>
<evidence type="ECO:0000256" key="5">
    <source>
        <dbReference type="ARBA" id="ARBA00022553"/>
    </source>
</evidence>
<dbReference type="PRINTS" id="PR00344">
    <property type="entry name" value="BCTRLSENSOR"/>
</dbReference>
<dbReference type="InterPro" id="IPR004358">
    <property type="entry name" value="Sig_transdc_His_kin-like_C"/>
</dbReference>
<dbReference type="InterPro" id="IPR003661">
    <property type="entry name" value="HisK_dim/P_dom"/>
</dbReference>
<dbReference type="PANTHER" id="PTHR44936">
    <property type="entry name" value="SENSOR PROTEIN CREC"/>
    <property type="match status" value="1"/>
</dbReference>
<dbReference type="PROSITE" id="PS50109">
    <property type="entry name" value="HIS_KIN"/>
    <property type="match status" value="1"/>
</dbReference>
<comment type="subcellular location">
    <subcellularLocation>
        <location evidence="2">Cell membrane</location>
        <topology evidence="2">Multi-pass membrane protein</topology>
    </subcellularLocation>
</comment>
<dbReference type="CDD" id="cd00082">
    <property type="entry name" value="HisKA"/>
    <property type="match status" value="1"/>
</dbReference>
<keyword evidence="5" id="KW-0597">Phosphoprotein</keyword>
<evidence type="ECO:0000256" key="9">
    <source>
        <dbReference type="ARBA" id="ARBA00022840"/>
    </source>
</evidence>
<dbReference type="Pfam" id="PF00512">
    <property type="entry name" value="HisKA"/>
    <property type="match status" value="1"/>
</dbReference>
<dbReference type="CDD" id="cd06225">
    <property type="entry name" value="HAMP"/>
    <property type="match status" value="1"/>
</dbReference>
<evidence type="ECO:0000313" key="14">
    <source>
        <dbReference type="Proteomes" id="UP001589813"/>
    </source>
</evidence>
<dbReference type="SMART" id="SM00388">
    <property type="entry name" value="HisKA"/>
    <property type="match status" value="1"/>
</dbReference>
<dbReference type="SUPFAM" id="SSF55874">
    <property type="entry name" value="ATPase domain of HSP90 chaperone/DNA topoisomerase II/histidine kinase"/>
    <property type="match status" value="1"/>
</dbReference>
<dbReference type="Gene3D" id="1.10.287.130">
    <property type="match status" value="1"/>
</dbReference>
<evidence type="ECO:0000256" key="4">
    <source>
        <dbReference type="ARBA" id="ARBA00022475"/>
    </source>
</evidence>
<dbReference type="SMART" id="SM00387">
    <property type="entry name" value="HATPase_c"/>
    <property type="match status" value="1"/>
</dbReference>
<dbReference type="Proteomes" id="UP001589813">
    <property type="component" value="Unassembled WGS sequence"/>
</dbReference>
<dbReference type="SUPFAM" id="SSF47384">
    <property type="entry name" value="Homodimeric domain of signal transducing histidine kinase"/>
    <property type="match status" value="1"/>
</dbReference>
<dbReference type="InterPro" id="IPR050980">
    <property type="entry name" value="2C_sensor_his_kinase"/>
</dbReference>
<accession>A0ABV6BE40</accession>
<evidence type="ECO:0000313" key="13">
    <source>
        <dbReference type="EMBL" id="MFC0049151.1"/>
    </source>
</evidence>
<dbReference type="SMART" id="SM00304">
    <property type="entry name" value="HAMP"/>
    <property type="match status" value="1"/>
</dbReference>
<gene>
    <name evidence="13" type="ORF">ACFFJP_12720</name>
</gene>
<dbReference type="SUPFAM" id="SSF158472">
    <property type="entry name" value="HAMP domain-like"/>
    <property type="match status" value="1"/>
</dbReference>
<keyword evidence="10" id="KW-0472">Membrane</keyword>
<feature type="domain" description="Histidine kinase" evidence="11">
    <location>
        <begin position="244"/>
        <end position="459"/>
    </location>
</feature>
<evidence type="ECO:0000256" key="7">
    <source>
        <dbReference type="ARBA" id="ARBA00022741"/>
    </source>
</evidence>
<dbReference type="PANTHER" id="PTHR44936:SF10">
    <property type="entry name" value="SENSOR PROTEIN RSTB"/>
    <property type="match status" value="1"/>
</dbReference>
<feature type="domain" description="HAMP" evidence="12">
    <location>
        <begin position="182"/>
        <end position="236"/>
    </location>
</feature>
<dbReference type="GO" id="GO:0005524">
    <property type="term" value="F:ATP binding"/>
    <property type="evidence" value="ECO:0007669"/>
    <property type="project" value="UniProtKB-KW"/>
</dbReference>
<comment type="caution">
    <text evidence="13">The sequence shown here is derived from an EMBL/GenBank/DDBJ whole genome shotgun (WGS) entry which is preliminary data.</text>
</comment>
<name>A0ABV6BE40_9GAMM</name>
<dbReference type="EC" id="2.7.13.3" evidence="3"/>
<dbReference type="InterPro" id="IPR003594">
    <property type="entry name" value="HATPase_dom"/>
</dbReference>
<protein>
    <recommendedName>
        <fullName evidence="3">histidine kinase</fullName>
        <ecNumber evidence="3">2.7.13.3</ecNumber>
    </recommendedName>
</protein>
<organism evidence="13 14">
    <name type="scientific">Rheinheimera tilapiae</name>
    <dbReference type="NCBI Taxonomy" id="875043"/>
    <lineage>
        <taxon>Bacteria</taxon>
        <taxon>Pseudomonadati</taxon>
        <taxon>Pseudomonadota</taxon>
        <taxon>Gammaproteobacteria</taxon>
        <taxon>Chromatiales</taxon>
        <taxon>Chromatiaceae</taxon>
        <taxon>Rheinheimera</taxon>
    </lineage>
</organism>
<evidence type="ECO:0000256" key="8">
    <source>
        <dbReference type="ARBA" id="ARBA00022777"/>
    </source>
</evidence>
<dbReference type="EMBL" id="JBHLXP010000003">
    <property type="protein sequence ID" value="MFC0049151.1"/>
    <property type="molecule type" value="Genomic_DNA"/>
</dbReference>
<dbReference type="Gene3D" id="1.10.8.500">
    <property type="entry name" value="HAMP domain in histidine kinase"/>
    <property type="match status" value="1"/>
</dbReference>
<proteinExistence type="predicted"/>
<keyword evidence="6" id="KW-0808">Transferase</keyword>
<dbReference type="InterPro" id="IPR036890">
    <property type="entry name" value="HATPase_C_sf"/>
</dbReference>
<keyword evidence="8" id="KW-0418">Kinase</keyword>
<dbReference type="Gene3D" id="3.30.565.10">
    <property type="entry name" value="Histidine kinase-like ATPase, C-terminal domain"/>
    <property type="match status" value="1"/>
</dbReference>
<keyword evidence="4" id="KW-1003">Cell membrane</keyword>
<reference evidence="13 14" key="1">
    <citation type="submission" date="2024-09" db="EMBL/GenBank/DDBJ databases">
        <authorList>
            <person name="Sun Q."/>
            <person name="Mori K."/>
        </authorList>
    </citation>
    <scope>NUCLEOTIDE SEQUENCE [LARGE SCALE GENOMIC DNA]</scope>
    <source>
        <strain evidence="13 14">KCTC 23315</strain>
    </source>
</reference>
<evidence type="ECO:0000259" key="12">
    <source>
        <dbReference type="PROSITE" id="PS50885"/>
    </source>
</evidence>
<dbReference type="Pfam" id="PF02518">
    <property type="entry name" value="HATPase_c"/>
    <property type="match status" value="1"/>
</dbReference>
<sequence>MQLKWVNPWRFLAFRLFSWFWLVLLLTIAAAWLLAKAFLDDTVIRRLPPGVHEHADRMLHSLQHFDSVEDLLKRLNRRENNRWLLVDPVSQQILNAHILPRGFDQSWLTELSQFEKPRLFLHRHISLAGPFFVRLNGQPLVLYQQQPRPDRPGMLGLAQLPELTIPLLFLLVSALASIGLALTITRPLRQLQQQSLQFASGDLTSRVQQAAARNDEIGELARGFNTMASQIGALLQNQQRLLRDISHELRSPLTRAQLAIALEQRQGGGSQLPRLSQELDKIDSMLDELLTFSRLDAGQYQLQLQDLDLTELLEEIIQVNQLEASQKQQQIQLEAPPQCWLQADSRLLARAVENVLRNAIKYSPTGSVIRLQLQIDAGQLQLCVWDQGPGIPESALQAIFEPFYRVSDARTAGAGGTGLGLAIAAQAMKQHQGQITAQNIYQAEQVHGLQICLQMPAQQELNL</sequence>
<evidence type="ECO:0000256" key="10">
    <source>
        <dbReference type="SAM" id="Phobius"/>
    </source>
</evidence>
<keyword evidence="7" id="KW-0547">Nucleotide-binding</keyword>
<evidence type="ECO:0000256" key="2">
    <source>
        <dbReference type="ARBA" id="ARBA00004651"/>
    </source>
</evidence>
<evidence type="ECO:0000256" key="1">
    <source>
        <dbReference type="ARBA" id="ARBA00000085"/>
    </source>
</evidence>
<evidence type="ECO:0000256" key="6">
    <source>
        <dbReference type="ARBA" id="ARBA00022679"/>
    </source>
</evidence>
<evidence type="ECO:0000256" key="3">
    <source>
        <dbReference type="ARBA" id="ARBA00012438"/>
    </source>
</evidence>
<dbReference type="InterPro" id="IPR005467">
    <property type="entry name" value="His_kinase_dom"/>
</dbReference>
<keyword evidence="14" id="KW-1185">Reference proteome</keyword>